<evidence type="ECO:0000256" key="4">
    <source>
        <dbReference type="ARBA" id="ARBA00022723"/>
    </source>
</evidence>
<dbReference type="InterPro" id="IPR037094">
    <property type="entry name" value="Glyco_hydro_38_cen_sf"/>
</dbReference>
<dbReference type="GO" id="GO:0046872">
    <property type="term" value="F:metal ion binding"/>
    <property type="evidence" value="ECO:0007669"/>
    <property type="project" value="UniProtKB-KW"/>
</dbReference>
<dbReference type="SUPFAM" id="SSF88688">
    <property type="entry name" value="Families 57/38 glycoside transferase middle domain"/>
    <property type="match status" value="1"/>
</dbReference>
<proteinExistence type="inferred from homology"/>
<dbReference type="SMART" id="SM00872">
    <property type="entry name" value="Alpha-mann_mid"/>
    <property type="match status" value="1"/>
</dbReference>
<dbReference type="GO" id="GO:0006013">
    <property type="term" value="P:mannose metabolic process"/>
    <property type="evidence" value="ECO:0007669"/>
    <property type="project" value="InterPro"/>
</dbReference>
<dbReference type="EMBL" id="NBII01000004">
    <property type="protein sequence ID" value="PAV19517.1"/>
    <property type="molecule type" value="Genomic_DNA"/>
</dbReference>
<dbReference type="InterPro" id="IPR041147">
    <property type="entry name" value="GH38_C"/>
</dbReference>
<evidence type="ECO:0000313" key="11">
    <source>
        <dbReference type="Proteomes" id="UP000217199"/>
    </source>
</evidence>
<name>A0A286UIU5_9AGAM</name>
<dbReference type="Pfam" id="PF07748">
    <property type="entry name" value="Glyco_hydro_38C"/>
    <property type="match status" value="1"/>
</dbReference>
<dbReference type="GO" id="GO:0009313">
    <property type="term" value="P:oligosaccharide catabolic process"/>
    <property type="evidence" value="ECO:0007669"/>
    <property type="project" value="TreeGrafter"/>
</dbReference>
<dbReference type="Gene3D" id="2.70.98.30">
    <property type="entry name" value="Golgi alpha-mannosidase II, domain 4"/>
    <property type="match status" value="1"/>
</dbReference>
<dbReference type="InterPro" id="IPR027291">
    <property type="entry name" value="Glyco_hydro_38_N_sf"/>
</dbReference>
<dbReference type="InterPro" id="IPR028995">
    <property type="entry name" value="Glyco_hydro_57/38_cen_sf"/>
</dbReference>
<dbReference type="InterPro" id="IPR054723">
    <property type="entry name" value="Ams1-like_N"/>
</dbReference>
<dbReference type="AlphaFoldDB" id="A0A286UIU5"/>
<dbReference type="FunCoup" id="A0A286UIU5">
    <property type="interactions" value="57"/>
</dbReference>
<evidence type="ECO:0000256" key="7">
    <source>
        <dbReference type="ARBA" id="ARBA00054985"/>
    </source>
</evidence>
<evidence type="ECO:0000256" key="6">
    <source>
        <dbReference type="ARBA" id="ARBA00023295"/>
    </source>
</evidence>
<evidence type="ECO:0000256" key="8">
    <source>
        <dbReference type="ARBA" id="ARBA00071615"/>
    </source>
</evidence>
<dbReference type="GO" id="GO:0004559">
    <property type="term" value="F:alpha-mannosidase activity"/>
    <property type="evidence" value="ECO:0007669"/>
    <property type="project" value="UniProtKB-EC"/>
</dbReference>
<keyword evidence="6" id="KW-0326">Glycosidase</keyword>
<evidence type="ECO:0000256" key="3">
    <source>
        <dbReference type="ARBA" id="ARBA00012752"/>
    </source>
</evidence>
<dbReference type="GO" id="GO:0000329">
    <property type="term" value="C:fungal-type vacuole membrane"/>
    <property type="evidence" value="ECO:0007669"/>
    <property type="project" value="TreeGrafter"/>
</dbReference>
<accession>A0A286UIU5</accession>
<evidence type="ECO:0000256" key="1">
    <source>
        <dbReference type="ARBA" id="ARBA00000365"/>
    </source>
</evidence>
<dbReference type="FunFam" id="2.70.98.30:FF:000001">
    <property type="entry name" value="alpha-mannosidase 2C1 isoform X2"/>
    <property type="match status" value="1"/>
</dbReference>
<protein>
    <recommendedName>
        <fullName evidence="8">Alpha-mannosidase</fullName>
        <ecNumber evidence="3">3.2.1.24</ecNumber>
    </recommendedName>
</protein>
<dbReference type="STRING" id="2282107.A0A286UIU5"/>
<comment type="caution">
    <text evidence="10">The sequence shown here is derived from an EMBL/GenBank/DDBJ whole genome shotgun (WGS) entry which is preliminary data.</text>
</comment>
<dbReference type="InterPro" id="IPR000602">
    <property type="entry name" value="Glyco_hydro_38_N"/>
</dbReference>
<feature type="domain" description="Glycoside hydrolase family 38 central" evidence="9">
    <location>
        <begin position="558"/>
        <end position="638"/>
    </location>
</feature>
<evidence type="ECO:0000256" key="2">
    <source>
        <dbReference type="ARBA" id="ARBA00009792"/>
    </source>
</evidence>
<keyword evidence="4" id="KW-0479">Metal-binding</keyword>
<dbReference type="SUPFAM" id="SSF74650">
    <property type="entry name" value="Galactose mutarotase-like"/>
    <property type="match status" value="1"/>
</dbReference>
<dbReference type="CDD" id="cd10812">
    <property type="entry name" value="GH38N_AMII_ScAms1_like"/>
    <property type="match status" value="1"/>
</dbReference>
<dbReference type="Pfam" id="PF09261">
    <property type="entry name" value="Alpha-mann_mid"/>
    <property type="match status" value="1"/>
</dbReference>
<dbReference type="PANTHER" id="PTHR46017:SF1">
    <property type="entry name" value="ALPHA-MANNOSIDASE 2C1"/>
    <property type="match status" value="1"/>
</dbReference>
<dbReference type="FunFam" id="1.20.1270.50:FF:000004">
    <property type="entry name" value="alpha-mannosidase 2C1 isoform X1"/>
    <property type="match status" value="1"/>
</dbReference>
<evidence type="ECO:0000259" key="9">
    <source>
        <dbReference type="SMART" id="SM00872"/>
    </source>
</evidence>
<organism evidence="10 11">
    <name type="scientific">Pyrrhoderma noxium</name>
    <dbReference type="NCBI Taxonomy" id="2282107"/>
    <lineage>
        <taxon>Eukaryota</taxon>
        <taxon>Fungi</taxon>
        <taxon>Dikarya</taxon>
        <taxon>Basidiomycota</taxon>
        <taxon>Agaricomycotina</taxon>
        <taxon>Agaricomycetes</taxon>
        <taxon>Hymenochaetales</taxon>
        <taxon>Hymenochaetaceae</taxon>
        <taxon>Pyrrhoderma</taxon>
    </lineage>
</organism>
<dbReference type="InterPro" id="IPR011330">
    <property type="entry name" value="Glyco_hydro/deAcase_b/a-brl"/>
</dbReference>
<dbReference type="GO" id="GO:0030246">
    <property type="term" value="F:carbohydrate binding"/>
    <property type="evidence" value="ECO:0007669"/>
    <property type="project" value="InterPro"/>
</dbReference>
<dbReference type="InParanoid" id="A0A286UIU5"/>
<dbReference type="Gene3D" id="1.20.1270.50">
    <property type="entry name" value="Glycoside hydrolase family 38, central domain"/>
    <property type="match status" value="1"/>
</dbReference>
<evidence type="ECO:0000256" key="5">
    <source>
        <dbReference type="ARBA" id="ARBA00022801"/>
    </source>
</evidence>
<dbReference type="InterPro" id="IPR011013">
    <property type="entry name" value="Gal_mutarotase_sf_dom"/>
</dbReference>
<keyword evidence="11" id="KW-1185">Reference proteome</keyword>
<dbReference type="OrthoDB" id="10261055at2759"/>
<comment type="catalytic activity">
    <reaction evidence="1">
        <text>Hydrolysis of terminal, non-reducing alpha-D-mannose residues in alpha-D-mannosides.</text>
        <dbReference type="EC" id="3.2.1.24"/>
    </reaction>
</comment>
<dbReference type="Gene3D" id="3.20.110.10">
    <property type="entry name" value="Glycoside hydrolase 38, N terminal domain"/>
    <property type="match status" value="1"/>
</dbReference>
<evidence type="ECO:0000313" key="10">
    <source>
        <dbReference type="EMBL" id="PAV19517.1"/>
    </source>
</evidence>
<comment type="function">
    <text evidence="7">Degrades free oligosaccharides in the vacuole.</text>
</comment>
<dbReference type="Pfam" id="PF01074">
    <property type="entry name" value="Glyco_hydro_38N"/>
    <property type="match status" value="1"/>
</dbReference>
<comment type="similarity">
    <text evidence="2">Belongs to the glycosyl hydrolase 38 family.</text>
</comment>
<gene>
    <name evidence="10" type="ORF">PNOK_0445100</name>
</gene>
<reference evidence="10 11" key="1">
    <citation type="journal article" date="2017" name="Mol. Ecol.">
        <title>Comparative and population genomic landscape of Phellinus noxius: A hypervariable fungus causing root rot in trees.</title>
        <authorList>
            <person name="Chung C.L."/>
            <person name="Lee T.J."/>
            <person name="Akiba M."/>
            <person name="Lee H.H."/>
            <person name="Kuo T.H."/>
            <person name="Liu D."/>
            <person name="Ke H.M."/>
            <person name="Yokoi T."/>
            <person name="Roa M.B."/>
            <person name="Lu M.J."/>
            <person name="Chang Y.Y."/>
            <person name="Ann P.J."/>
            <person name="Tsai J.N."/>
            <person name="Chen C.Y."/>
            <person name="Tzean S.S."/>
            <person name="Ota Y."/>
            <person name="Hattori T."/>
            <person name="Sahashi N."/>
            <person name="Liou R.F."/>
            <person name="Kikuchi T."/>
            <person name="Tsai I.J."/>
        </authorList>
    </citation>
    <scope>NUCLEOTIDE SEQUENCE [LARGE SCALE GENOMIC DNA]</scope>
    <source>
        <strain evidence="10 11">FFPRI411160</strain>
    </source>
</reference>
<dbReference type="Pfam" id="PF22907">
    <property type="entry name" value="Ams1-like_1st"/>
    <property type="match status" value="1"/>
</dbReference>
<sequence>MSSSSTAGSDGYPTTNLGPGEKWIKSLTQSRLSQFTGGHFSDVNLSSSLFHHRLDGPEHVKLHVWSAPGLSKPTFEEAMRQKFRPAKKGDSFGPSWTNHWWKVSITIPKSFLKYERVQLEFDPGCEAMIFSPEGNPLQGITGGYGGDRRVDHIIPREAREKGVYEIVIESSCNGMFGVPTNGDTIAPPDMNRYFTLASADLVVPNEEGWRLLWDFTTLREIADTLPGNSALQNKALACANEIMNVFDSEDESSIARARSVAEKVLGKGWEAKADKIYDEGKDRISVWGIGNCHIDTAWLWPFRVTQQKVARSWSTQLDLMSRYPEHRFVASQAQQVKWLEQLYPKLFERVVEHVKSGQFYLVGGSWVENDANMPSGEALIRQFLLGQRYFESRFGVRSETAWLPDSFGLTGAYPQLIRSAGMKYFFTQKLSWNNINVFPSSTFNWVGIDGTQVLCHMTPVDTYTAQATVGDVNKAIANHKNLESNSTALLAFGNGDGGGGPLNKMLENLRRIRAVANESRELPVVDMGHSVEEFFHDIETSSANGQRLPTWHGELYLEFHRGTYTSHGSIKKGNRKSEVLLRDIELVATLASVLHSKKYNYPFQRINDLWEKVLLCQFHDVLPGSAIGMVYEDAEQYYAEVKEQGKALLDEAFGSLLQNTAPVRSRTGSGVLLAYNTTMFPRLEVIQVPLSGSGISNLSNVIVQTAEDGKTGFALLQAQEGLSFAGHRGLFADCNATSAYTSKNGDFVLRNSFVEMTISDGRITSLLDKQIGRELLVPGESGGMVIFEDRPGYWDAWDVEIHHLEKRTPLKFSDLKIIARGPLRASLSATVSFGKSTANITISLDAVTASVSPNSRPFFRFDAKVDWHERHQFLKFELPLNIHNDNATYETQFGFVQRPTHKNTTWDAAKFEVCAHKYADLSEYGYGVAILSESKYGFGCTGNVLRISLLRGATAPDAEQDQGEHEFSWAVLPHIGHFLQSDVAQAAFLFNSPLHLQLVPESFAKDNGILSKAPFSIRGAPNVILETIKRGEDDANDTGSEVQTVILRVYESMGGHAQAFLRVSGAFEVAKAFATNILEDELEELRIFRGRNTSGGDIEIMLPFHGFEVKSVKLVLGGASAANVGVDTENEYVSVDADV</sequence>
<dbReference type="EC" id="3.2.1.24" evidence="3"/>
<dbReference type="FunFam" id="3.20.110.10:FF:000002">
    <property type="entry name" value="alpha-mannosidase 2C1 isoform X1"/>
    <property type="match status" value="1"/>
</dbReference>
<dbReference type="Pfam" id="PF17677">
    <property type="entry name" value="Glyco_hydro38C2"/>
    <property type="match status" value="1"/>
</dbReference>
<keyword evidence="5 10" id="KW-0378">Hydrolase</keyword>
<dbReference type="InterPro" id="IPR015341">
    <property type="entry name" value="Glyco_hydro_38_cen"/>
</dbReference>
<dbReference type="InterPro" id="IPR011682">
    <property type="entry name" value="Glyco_hydro_38_C"/>
</dbReference>
<dbReference type="PANTHER" id="PTHR46017">
    <property type="entry name" value="ALPHA-MANNOSIDASE 2C1"/>
    <property type="match status" value="1"/>
</dbReference>
<dbReference type="SUPFAM" id="SSF88713">
    <property type="entry name" value="Glycoside hydrolase/deacetylase"/>
    <property type="match status" value="1"/>
</dbReference>
<dbReference type="Proteomes" id="UP000217199">
    <property type="component" value="Unassembled WGS sequence"/>
</dbReference>